<name>A0A4Y1X2W0_9BACT</name>
<keyword evidence="2" id="KW-1185">Reference proteome</keyword>
<dbReference type="PIRSF" id="PIRSF014677">
    <property type="entry name" value="UCP014677"/>
    <property type="match status" value="1"/>
</dbReference>
<dbReference type="AlphaFoldDB" id="A0A4Y1X2W0"/>
<dbReference type="RefSeq" id="WP_141429806.1">
    <property type="nucleotide sequence ID" value="NZ_AP019736.1"/>
</dbReference>
<protein>
    <submittedName>
        <fullName evidence="1">Uncharacterized protein</fullName>
    </submittedName>
</protein>
<dbReference type="EMBL" id="AP019736">
    <property type="protein sequence ID" value="BBL07653.1"/>
    <property type="molecule type" value="Genomic_DNA"/>
</dbReference>
<dbReference type="Pfam" id="PF13289">
    <property type="entry name" value="SIR2_2"/>
    <property type="match status" value="1"/>
</dbReference>
<evidence type="ECO:0000313" key="2">
    <source>
        <dbReference type="Proteomes" id="UP000319374"/>
    </source>
</evidence>
<dbReference type="InterPro" id="IPR011202">
    <property type="entry name" value="UCP014677"/>
</dbReference>
<evidence type="ECO:0000313" key="1">
    <source>
        <dbReference type="EMBL" id="BBL07653.1"/>
    </source>
</evidence>
<reference evidence="2" key="1">
    <citation type="submission" date="2019-06" db="EMBL/GenBank/DDBJ databases">
        <title>Alistipes onderdonkii subsp. vulgaris subsp. nov., Alistipes dispar sp. nov. and Alistipes communis sp. nov., isolated from human faeces, and creation of Alistipes onderdonkii subsp. onderdonkii subsp. nov.</title>
        <authorList>
            <person name="Sakamoto M."/>
            <person name="Ikeyama N."/>
            <person name="Ogata Y."/>
            <person name="Suda W."/>
            <person name="Iino T."/>
            <person name="Hattori M."/>
            <person name="Ohkuma M."/>
        </authorList>
    </citation>
    <scope>NUCLEOTIDE SEQUENCE [LARGE SCALE GENOMIC DNA]</scope>
    <source>
        <strain evidence="2">5CPEGH6</strain>
    </source>
</reference>
<proteinExistence type="predicted"/>
<dbReference type="Proteomes" id="UP000319374">
    <property type="component" value="Chromosome"/>
</dbReference>
<dbReference type="OrthoDB" id="1688888at2"/>
<organism evidence="1 2">
    <name type="scientific">Alistipes dispar</name>
    <dbReference type="NCBI Taxonomy" id="2585119"/>
    <lineage>
        <taxon>Bacteria</taxon>
        <taxon>Pseudomonadati</taxon>
        <taxon>Bacteroidota</taxon>
        <taxon>Bacteroidia</taxon>
        <taxon>Bacteroidales</taxon>
        <taxon>Rikenellaceae</taxon>
        <taxon>Alistipes</taxon>
    </lineage>
</organism>
<sequence>MADFKKDFANHINVIGTNPYLFIESGLSRRYLNMPTWLNLLKDFSEKLLLQKGFGYYDSKSEGNLPELASLMASEFHETWWTNPAFSDSRKEYENKRIGSQEIPFKIELSKFVSNHKDFQEDYSEEIELLKKVVIDGIITTNWDTFLEATFSDYKTYIGQEQLLFSENISIGEIYKIHGCVTSPESLIVSSNDYANFKKRNAYLAAKLLTIFVEHPVIFLGYSISDPNILELLFSLKDCLAAHNIEKLKDRLIFVEWRAEQNEPIMIDGTLSLSDGKILPIKHIKINSFIPLFDVLANLKQRLPIKILRRFKDAVYEFVKTNEPTNKIYIGDLTNIDENGNDIEFVVGVGVANSIAKQGLLEICVDDVVEDVLFDNKHIPAKEFITDAIPKLLKKRIRIPLYKYYRAEHLLTNDGKLIKKGSAVINNYFKDKSQKSFYPSAKAYAKKENLIRTKYKTLAELIANNDKKHCFYFIPLLEQEKINIDELQLFLMQCFRNGYIKNSYFKQLVCYYDYLKFGLEQ</sequence>
<gene>
    <name evidence="1" type="ORF">A5CPEGH6_22910</name>
</gene>
<accession>A0A4Y1X2W0</accession>
<dbReference type="KEGG" id="ada:A5CPEGH6_22910"/>
<dbReference type="GeneID" id="98674278"/>